<dbReference type="Proteomes" id="UP001162483">
    <property type="component" value="Unassembled WGS sequence"/>
</dbReference>
<evidence type="ECO:0000313" key="2">
    <source>
        <dbReference type="Proteomes" id="UP001162483"/>
    </source>
</evidence>
<evidence type="ECO:0000313" key="1">
    <source>
        <dbReference type="EMBL" id="CAI9564582.1"/>
    </source>
</evidence>
<sequence>MTKNCGHVQGNDQRLLAQHSGVIWRLADQNRDDHRLQDTVQGMTRDC</sequence>
<reference evidence="1" key="1">
    <citation type="submission" date="2023-05" db="EMBL/GenBank/DDBJ databases">
        <authorList>
            <person name="Stuckert A."/>
        </authorList>
    </citation>
    <scope>NUCLEOTIDE SEQUENCE</scope>
</reference>
<gene>
    <name evidence="1" type="ORF">SPARVUS_LOCUS5935508</name>
</gene>
<feature type="non-terminal residue" evidence="1">
    <location>
        <position position="47"/>
    </location>
</feature>
<protein>
    <submittedName>
        <fullName evidence="1">Uncharacterized protein</fullName>
    </submittedName>
</protein>
<comment type="caution">
    <text evidence="1">The sequence shown here is derived from an EMBL/GenBank/DDBJ whole genome shotgun (WGS) entry which is preliminary data.</text>
</comment>
<name>A0ABN9CWK0_9NEOB</name>
<proteinExistence type="predicted"/>
<accession>A0ABN9CWK0</accession>
<keyword evidence="2" id="KW-1185">Reference proteome</keyword>
<organism evidence="1 2">
    <name type="scientific">Staurois parvus</name>
    <dbReference type="NCBI Taxonomy" id="386267"/>
    <lineage>
        <taxon>Eukaryota</taxon>
        <taxon>Metazoa</taxon>
        <taxon>Chordata</taxon>
        <taxon>Craniata</taxon>
        <taxon>Vertebrata</taxon>
        <taxon>Euteleostomi</taxon>
        <taxon>Amphibia</taxon>
        <taxon>Batrachia</taxon>
        <taxon>Anura</taxon>
        <taxon>Neobatrachia</taxon>
        <taxon>Ranoidea</taxon>
        <taxon>Ranidae</taxon>
        <taxon>Staurois</taxon>
    </lineage>
</organism>
<dbReference type="EMBL" id="CATNWA010013100">
    <property type="protein sequence ID" value="CAI9564582.1"/>
    <property type="molecule type" value="Genomic_DNA"/>
</dbReference>